<accession>A0ACC1UBD0</accession>
<sequence length="699" mass="77456">MSTPLSSLTLTTPRLLMAPAHIRRKTYAGDLAVATRGVFHEYKERIALLEAQNSRISVELNATQDALVDEREDRRIEHQSLTIPGTSSLSAQTGPDRHISERSELLYERKLRMEILDTLKKIRAQNATLSQSLREAQENYESLDSVLKAQHIEKEELRDEIKELSQRNFTLYQHNKLLVNRDTVLQEEISSLMTKSQADDWMRGVLEEELRKQRSKQGSPDNNSCHPHDISTRSHVHQISVPAITLEHQGPLRAQLVAAQDKLYITQRCLEVSEKQCEELENRVSSLQRNMTQCLDSSAQALELERELRAEVEENSRSLAEENSRLHNKIQDLQKAEGQNDTAVPDIDPALDGVPDALNDTMKRKESLTHAAVLFEPHISHHGLCGDVQNISVDVRNVTLSFEAGGESALKARHRGVLFSQRFRVSSTKKTLQRRSTAVFSHSASFSPMATPTVTGDLPSMSQSVMGDTSPPASPRRTVTPVNSDYNITSSSATASTRYSRPTLSGTSDPLAAEAHIPTKCDSVVLKPLQLVPSVDVTSKRLTLHAPSRPMSVVEHSPIFPPAPPSTPKKDQTTQNKSSHWFRDGFTASADYPCTPDSSSSTLVASSPASANIGQGKSSLIATTLSKKPSLDSKLKARTTLFLDMYGEREKYQLTDSIATSITHIQVLPSSTHMRRASKVLASIAKRTGIGGFEDWFVV</sequence>
<keyword evidence="2" id="KW-1185">Reference proteome</keyword>
<reference evidence="1" key="1">
    <citation type="submission" date="2022-09" db="EMBL/GenBank/DDBJ databases">
        <title>A Global Phylogenomic Analysis of the Shiitake Genus Lentinula.</title>
        <authorList>
            <consortium name="DOE Joint Genome Institute"/>
            <person name="Sierra-Patev S."/>
            <person name="Min B."/>
            <person name="Naranjo-Ortiz M."/>
            <person name="Looney B."/>
            <person name="Konkel Z."/>
            <person name="Slot J.C."/>
            <person name="Sakamoto Y."/>
            <person name="Steenwyk J.L."/>
            <person name="Rokas A."/>
            <person name="Carro J."/>
            <person name="Camarero S."/>
            <person name="Ferreira P."/>
            <person name="Molpeceres G."/>
            <person name="Ruiz-Duenas F.J."/>
            <person name="Serrano A."/>
            <person name="Henrissat B."/>
            <person name="Drula E."/>
            <person name="Hughes K.W."/>
            <person name="Mata J.L."/>
            <person name="Ishikawa N.K."/>
            <person name="Vargas-Isla R."/>
            <person name="Ushijima S."/>
            <person name="Smith C.A."/>
            <person name="Ahrendt S."/>
            <person name="Andreopoulos W."/>
            <person name="He G."/>
            <person name="Labutti K."/>
            <person name="Lipzen A."/>
            <person name="Ng V."/>
            <person name="Riley R."/>
            <person name="Sandor L."/>
            <person name="Barry K."/>
            <person name="Martinez A.T."/>
            <person name="Xiao Y."/>
            <person name="Gibbons J.G."/>
            <person name="Terashima K."/>
            <person name="Grigoriev I.V."/>
            <person name="Hibbett D.S."/>
        </authorList>
    </citation>
    <scope>NUCLEOTIDE SEQUENCE</scope>
    <source>
        <strain evidence="1">TMI1499</strain>
    </source>
</reference>
<dbReference type="EMBL" id="MU794972">
    <property type="protein sequence ID" value="KAJ3814265.1"/>
    <property type="molecule type" value="Genomic_DNA"/>
</dbReference>
<dbReference type="Proteomes" id="UP001163835">
    <property type="component" value="Unassembled WGS sequence"/>
</dbReference>
<comment type="caution">
    <text evidence="1">The sequence shown here is derived from an EMBL/GenBank/DDBJ whole genome shotgun (WGS) entry which is preliminary data.</text>
</comment>
<evidence type="ECO:0000313" key="2">
    <source>
        <dbReference type="Proteomes" id="UP001163835"/>
    </source>
</evidence>
<name>A0ACC1UBD0_9AGAR</name>
<proteinExistence type="predicted"/>
<organism evidence="1 2">
    <name type="scientific">Lentinula aff. lateritia</name>
    <dbReference type="NCBI Taxonomy" id="2804960"/>
    <lineage>
        <taxon>Eukaryota</taxon>
        <taxon>Fungi</taxon>
        <taxon>Dikarya</taxon>
        <taxon>Basidiomycota</taxon>
        <taxon>Agaricomycotina</taxon>
        <taxon>Agaricomycetes</taxon>
        <taxon>Agaricomycetidae</taxon>
        <taxon>Agaricales</taxon>
        <taxon>Marasmiineae</taxon>
        <taxon>Omphalotaceae</taxon>
        <taxon>Lentinula</taxon>
    </lineage>
</organism>
<protein>
    <submittedName>
        <fullName evidence="1">Uncharacterized protein</fullName>
    </submittedName>
</protein>
<evidence type="ECO:0000313" key="1">
    <source>
        <dbReference type="EMBL" id="KAJ3814265.1"/>
    </source>
</evidence>
<gene>
    <name evidence="1" type="ORF">F5876DRAFT_73099</name>
</gene>